<organism evidence="2 3">
    <name type="scientific">Apiospora kogelbergensis</name>
    <dbReference type="NCBI Taxonomy" id="1337665"/>
    <lineage>
        <taxon>Eukaryota</taxon>
        <taxon>Fungi</taxon>
        <taxon>Dikarya</taxon>
        <taxon>Ascomycota</taxon>
        <taxon>Pezizomycotina</taxon>
        <taxon>Sordariomycetes</taxon>
        <taxon>Xylariomycetidae</taxon>
        <taxon>Amphisphaeriales</taxon>
        <taxon>Apiosporaceae</taxon>
        <taxon>Apiospora</taxon>
    </lineage>
</organism>
<name>A0AAW0RE08_9PEZI</name>
<feature type="compositionally biased region" description="Acidic residues" evidence="1">
    <location>
        <begin position="243"/>
        <end position="258"/>
    </location>
</feature>
<proteinExistence type="predicted"/>
<evidence type="ECO:0000256" key="1">
    <source>
        <dbReference type="SAM" id="MobiDB-lite"/>
    </source>
</evidence>
<feature type="compositionally biased region" description="Low complexity" evidence="1">
    <location>
        <begin position="216"/>
        <end position="231"/>
    </location>
</feature>
<reference evidence="2 3" key="1">
    <citation type="submission" date="2023-01" db="EMBL/GenBank/DDBJ databases">
        <title>Analysis of 21 Apiospora genomes using comparative genomics revels a genus with tremendous synthesis potential of carbohydrate active enzymes and secondary metabolites.</title>
        <authorList>
            <person name="Sorensen T."/>
        </authorList>
    </citation>
    <scope>NUCLEOTIDE SEQUENCE [LARGE SCALE GENOMIC DNA]</scope>
    <source>
        <strain evidence="2 3">CBS 117206</strain>
    </source>
</reference>
<feature type="compositionally biased region" description="Pro residues" evidence="1">
    <location>
        <begin position="168"/>
        <end position="181"/>
    </location>
</feature>
<dbReference type="Proteomes" id="UP001392437">
    <property type="component" value="Unassembled WGS sequence"/>
</dbReference>
<evidence type="ECO:0000313" key="3">
    <source>
        <dbReference type="Proteomes" id="UP001392437"/>
    </source>
</evidence>
<gene>
    <name evidence="2" type="ORF">PG999_001328</name>
</gene>
<comment type="caution">
    <text evidence="2">The sequence shown here is derived from an EMBL/GenBank/DDBJ whole genome shotgun (WGS) entry which is preliminary data.</text>
</comment>
<feature type="compositionally biased region" description="Low complexity" evidence="1">
    <location>
        <begin position="118"/>
        <end position="140"/>
    </location>
</feature>
<feature type="compositionally biased region" description="Acidic residues" evidence="1">
    <location>
        <begin position="1"/>
        <end position="20"/>
    </location>
</feature>
<feature type="compositionally biased region" description="Polar residues" evidence="1">
    <location>
        <begin position="284"/>
        <end position="293"/>
    </location>
</feature>
<dbReference type="AlphaFoldDB" id="A0AAW0RE08"/>
<dbReference type="EMBL" id="JAQQWP010000001">
    <property type="protein sequence ID" value="KAK8133155.1"/>
    <property type="molecule type" value="Genomic_DNA"/>
</dbReference>
<evidence type="ECO:0000313" key="2">
    <source>
        <dbReference type="EMBL" id="KAK8133155.1"/>
    </source>
</evidence>
<feature type="region of interest" description="Disordered" evidence="1">
    <location>
        <begin position="1"/>
        <end position="395"/>
    </location>
</feature>
<keyword evidence="3" id="KW-1185">Reference proteome</keyword>
<protein>
    <submittedName>
        <fullName evidence="2">Uncharacterized protein</fullName>
    </submittedName>
</protein>
<sequence>MEFSESESESASESESEDDDQNGKRLQTRRPTGLPGSHGSQNPNIPKPVESNPPGAGPWGNAGVPTPPTQNPVGHGQGPPAKGAPTDRRYPGHGQGKLPGLSKAPQGPAKQPQDHAKQPQGPAKQPQGPAKQPQGPAKQPQDPDSQGPGKAVFPHSDNEGPGPAKQPQGPPKQPQGPPKQPQGPAKQPQDPDNQGPGKAVFPKSSRPLPPPPPAGKTPASPAKPSGAAKAANGGGKIPTAPETADDPGVDYDGYDSDEWPFGTSDTARKWPPSPTEGETGTPTNAKTPTELPSTQGRTRRPTERGTEDFTFPEPSVNPNATFFSKVTKRKPTQTDFEKELEEASNLITPAEQRRPGGAVHFQRRPQPQPASARPVGCNDDALRPQVAAHAGQEGG</sequence>
<accession>A0AAW0RE08</accession>